<evidence type="ECO:0000256" key="3">
    <source>
        <dbReference type="ARBA" id="ARBA00023163"/>
    </source>
</evidence>
<dbReference type="InterPro" id="IPR009057">
    <property type="entry name" value="Homeodomain-like_sf"/>
</dbReference>
<sequence>MSGAEAARGLVARADGDPVADRRALRAGHALAEDAHSAREDGAPHPGAAGGGHVEFGQIERETDSSVHGPTSLRHASVTDLGASPGAAPELGSGSCGQTDTSVCPHHVHSTARTGGAGPVTPAEASRGRPLDPEQCVSPDRPDGNAPPTSANWSRPAHPRARATYPSGSGVADNRGPSEGTPVPITSPLTASTRPIAPAKLRILQTADALFTSEGIRNVGIDRLIGESKVTKATFYKHYGSKDRLILDYLGYRHELENGRIDERAAGSAEGVVRAVVELAISDIEGDGFRGDPFTNAAAEFPEPGHPARAIVREHRELLAERLDDALRELGHPMAGEAADDLVLARDGALSGAFSGDAIAAKSALQRSLDRTLAAAS</sequence>
<dbReference type="SUPFAM" id="SSF46689">
    <property type="entry name" value="Homeodomain-like"/>
    <property type="match status" value="1"/>
</dbReference>
<feature type="DNA-binding region" description="H-T-H motif" evidence="4">
    <location>
        <begin position="220"/>
        <end position="239"/>
    </location>
</feature>
<dbReference type="PRINTS" id="PR00455">
    <property type="entry name" value="HTHTETR"/>
</dbReference>
<feature type="compositionally biased region" description="Basic and acidic residues" evidence="5">
    <location>
        <begin position="14"/>
        <end position="24"/>
    </location>
</feature>
<evidence type="ECO:0000313" key="7">
    <source>
        <dbReference type="EMBL" id="TPW76521.1"/>
    </source>
</evidence>
<feature type="compositionally biased region" description="Basic and acidic residues" evidence="5">
    <location>
        <begin position="31"/>
        <end position="43"/>
    </location>
</feature>
<dbReference type="PANTHER" id="PTHR47506:SF6">
    <property type="entry name" value="HTH-TYPE TRANSCRIPTIONAL REPRESSOR NEMR"/>
    <property type="match status" value="1"/>
</dbReference>
<keyword evidence="3" id="KW-0804">Transcription</keyword>
<dbReference type="GO" id="GO:0003677">
    <property type="term" value="F:DNA binding"/>
    <property type="evidence" value="ECO:0007669"/>
    <property type="project" value="UniProtKB-UniRule"/>
</dbReference>
<evidence type="ECO:0000313" key="8">
    <source>
        <dbReference type="Proteomes" id="UP000316252"/>
    </source>
</evidence>
<evidence type="ECO:0000256" key="5">
    <source>
        <dbReference type="SAM" id="MobiDB-lite"/>
    </source>
</evidence>
<organism evidence="7 8">
    <name type="scientific">Schumannella soli</name>
    <dbReference type="NCBI Taxonomy" id="2590779"/>
    <lineage>
        <taxon>Bacteria</taxon>
        <taxon>Bacillati</taxon>
        <taxon>Actinomycetota</taxon>
        <taxon>Actinomycetes</taxon>
        <taxon>Micrococcales</taxon>
        <taxon>Microbacteriaceae</taxon>
        <taxon>Schumannella</taxon>
    </lineage>
</organism>
<feature type="region of interest" description="Disordered" evidence="5">
    <location>
        <begin position="1"/>
        <end position="191"/>
    </location>
</feature>
<feature type="domain" description="HTH tetR-type" evidence="6">
    <location>
        <begin position="197"/>
        <end position="257"/>
    </location>
</feature>
<dbReference type="OrthoDB" id="4214267at2"/>
<keyword evidence="2 4" id="KW-0238">DNA-binding</keyword>
<accession>A0A506XUX8</accession>
<evidence type="ECO:0000256" key="1">
    <source>
        <dbReference type="ARBA" id="ARBA00023015"/>
    </source>
</evidence>
<dbReference type="PANTHER" id="PTHR47506">
    <property type="entry name" value="TRANSCRIPTIONAL REGULATORY PROTEIN"/>
    <property type="match status" value="1"/>
</dbReference>
<protein>
    <submittedName>
        <fullName evidence="7">TetR family transcriptional regulator</fullName>
    </submittedName>
</protein>
<dbReference type="PROSITE" id="PS50977">
    <property type="entry name" value="HTH_TETR_2"/>
    <property type="match status" value="1"/>
</dbReference>
<dbReference type="Gene3D" id="1.10.357.10">
    <property type="entry name" value="Tetracycline Repressor, domain 2"/>
    <property type="match status" value="1"/>
</dbReference>
<proteinExistence type="predicted"/>
<evidence type="ECO:0000259" key="6">
    <source>
        <dbReference type="PROSITE" id="PS50977"/>
    </source>
</evidence>
<comment type="caution">
    <text evidence="7">The sequence shown here is derived from an EMBL/GenBank/DDBJ whole genome shotgun (WGS) entry which is preliminary data.</text>
</comment>
<dbReference type="InterPro" id="IPR036271">
    <property type="entry name" value="Tet_transcr_reg_TetR-rel_C_sf"/>
</dbReference>
<dbReference type="SUPFAM" id="SSF48498">
    <property type="entry name" value="Tetracyclin repressor-like, C-terminal domain"/>
    <property type="match status" value="1"/>
</dbReference>
<dbReference type="Pfam" id="PF00440">
    <property type="entry name" value="TetR_N"/>
    <property type="match status" value="1"/>
</dbReference>
<gene>
    <name evidence="7" type="ORF">FJ657_12250</name>
</gene>
<name>A0A506XUX8_9MICO</name>
<dbReference type="EMBL" id="VHQG01000002">
    <property type="protein sequence ID" value="TPW76521.1"/>
    <property type="molecule type" value="Genomic_DNA"/>
</dbReference>
<keyword evidence="1" id="KW-0805">Transcription regulation</keyword>
<evidence type="ECO:0000256" key="4">
    <source>
        <dbReference type="PROSITE-ProRule" id="PRU00335"/>
    </source>
</evidence>
<dbReference type="AlphaFoldDB" id="A0A506XUX8"/>
<evidence type="ECO:0000256" key="2">
    <source>
        <dbReference type="ARBA" id="ARBA00023125"/>
    </source>
</evidence>
<dbReference type="InterPro" id="IPR001647">
    <property type="entry name" value="HTH_TetR"/>
</dbReference>
<keyword evidence="8" id="KW-1185">Reference proteome</keyword>
<reference evidence="7 8" key="1">
    <citation type="submission" date="2019-06" db="EMBL/GenBank/DDBJ databases">
        <authorList>
            <person name="Li F."/>
        </authorList>
    </citation>
    <scope>NUCLEOTIDE SEQUENCE [LARGE SCALE GENOMIC DNA]</scope>
    <source>
        <strain evidence="7 8">10F1D-1</strain>
    </source>
</reference>
<dbReference type="Proteomes" id="UP000316252">
    <property type="component" value="Unassembled WGS sequence"/>
</dbReference>